<sequence>MEGEGSLEFQEWEVHSYTEAIVVRSPVLEENPRSFEEIESDEIEAKEVYGSEFDQLVSELLSCKAKSESCLEENVKSRQLGFEEIEQKVGKEKDMTKFWSGSGGDGLVLGSEVMSDEATRGGNAPWRRTRVLLKMGMGNQMAVMRGRSIQWSRGKFPLSC</sequence>
<protein>
    <submittedName>
        <fullName evidence="1">Uncharacterized protein</fullName>
    </submittedName>
</protein>
<gene>
    <name evidence="1" type="ORF">LITE_LOCUS34006</name>
</gene>
<dbReference type="AlphaFoldDB" id="A0AAV0NMG8"/>
<name>A0AAV0NMG8_9ROSI</name>
<accession>A0AAV0NMG8</accession>
<organism evidence="1 2">
    <name type="scientific">Linum tenue</name>
    <dbReference type="NCBI Taxonomy" id="586396"/>
    <lineage>
        <taxon>Eukaryota</taxon>
        <taxon>Viridiplantae</taxon>
        <taxon>Streptophyta</taxon>
        <taxon>Embryophyta</taxon>
        <taxon>Tracheophyta</taxon>
        <taxon>Spermatophyta</taxon>
        <taxon>Magnoliopsida</taxon>
        <taxon>eudicotyledons</taxon>
        <taxon>Gunneridae</taxon>
        <taxon>Pentapetalae</taxon>
        <taxon>rosids</taxon>
        <taxon>fabids</taxon>
        <taxon>Malpighiales</taxon>
        <taxon>Linaceae</taxon>
        <taxon>Linum</taxon>
    </lineage>
</organism>
<dbReference type="EMBL" id="CAMGYJ010000008">
    <property type="protein sequence ID" value="CAI0459443.1"/>
    <property type="molecule type" value="Genomic_DNA"/>
</dbReference>
<proteinExistence type="predicted"/>
<comment type="caution">
    <text evidence="1">The sequence shown here is derived from an EMBL/GenBank/DDBJ whole genome shotgun (WGS) entry which is preliminary data.</text>
</comment>
<reference evidence="1" key="1">
    <citation type="submission" date="2022-08" db="EMBL/GenBank/DDBJ databases">
        <authorList>
            <person name="Gutierrez-Valencia J."/>
        </authorList>
    </citation>
    <scope>NUCLEOTIDE SEQUENCE</scope>
</reference>
<dbReference type="Proteomes" id="UP001154282">
    <property type="component" value="Unassembled WGS sequence"/>
</dbReference>
<keyword evidence="2" id="KW-1185">Reference proteome</keyword>
<evidence type="ECO:0000313" key="2">
    <source>
        <dbReference type="Proteomes" id="UP001154282"/>
    </source>
</evidence>
<evidence type="ECO:0000313" key="1">
    <source>
        <dbReference type="EMBL" id="CAI0459443.1"/>
    </source>
</evidence>